<reference evidence="5" key="1">
    <citation type="journal article" date="2023" name="DNA Res.">
        <title>Chromosome-level genome assembly of Phrynocephalus forsythii using third-generation DNA sequencing and Hi-C analysis.</title>
        <authorList>
            <person name="Qi Y."/>
            <person name="Zhao W."/>
            <person name="Zhao Y."/>
            <person name="Niu C."/>
            <person name="Cao S."/>
            <person name="Zhang Y."/>
        </authorList>
    </citation>
    <scope>NUCLEOTIDE SEQUENCE</scope>
    <source>
        <tissue evidence="5">Muscle</tissue>
    </source>
</reference>
<protein>
    <recommendedName>
        <fullName evidence="4">Teneurin NHL domain-containing protein</fullName>
    </recommendedName>
</protein>
<feature type="domain" description="Teneurin NHL" evidence="4">
    <location>
        <begin position="1"/>
        <end position="284"/>
    </location>
</feature>
<keyword evidence="2" id="KW-0677">Repeat</keyword>
<dbReference type="FunFam" id="2.120.10.30:FF:000005">
    <property type="entry name" value="Teneurin transmembrane protein 4"/>
    <property type="match status" value="1"/>
</dbReference>
<evidence type="ECO:0000313" key="6">
    <source>
        <dbReference type="Proteomes" id="UP001142489"/>
    </source>
</evidence>
<gene>
    <name evidence="5" type="ORF">JRQ81_007129</name>
</gene>
<organism evidence="5 6">
    <name type="scientific">Phrynocephalus forsythii</name>
    <dbReference type="NCBI Taxonomy" id="171643"/>
    <lineage>
        <taxon>Eukaryota</taxon>
        <taxon>Metazoa</taxon>
        <taxon>Chordata</taxon>
        <taxon>Craniata</taxon>
        <taxon>Vertebrata</taxon>
        <taxon>Euteleostomi</taxon>
        <taxon>Lepidosauria</taxon>
        <taxon>Squamata</taxon>
        <taxon>Bifurcata</taxon>
        <taxon>Unidentata</taxon>
        <taxon>Episquamata</taxon>
        <taxon>Toxicofera</taxon>
        <taxon>Iguania</taxon>
        <taxon>Acrodonta</taxon>
        <taxon>Agamidae</taxon>
        <taxon>Agaminae</taxon>
        <taxon>Phrynocephalus</taxon>
    </lineage>
</organism>
<evidence type="ECO:0000256" key="1">
    <source>
        <dbReference type="ARBA" id="ARBA00022536"/>
    </source>
</evidence>
<dbReference type="Gene3D" id="2.120.10.30">
    <property type="entry name" value="TolB, C-terminal domain"/>
    <property type="match status" value="2"/>
</dbReference>
<accession>A0A9Q0XEN7</accession>
<dbReference type="OrthoDB" id="9328097at2759"/>
<dbReference type="GO" id="GO:0043005">
    <property type="term" value="C:neuron projection"/>
    <property type="evidence" value="ECO:0007669"/>
    <property type="project" value="TreeGrafter"/>
</dbReference>
<sequence>MDPVTESLYLSDTNTRRVYKVKSLSETKDLAKNYEVVAGTGDQCLPFDQSHCGDGERASEASLHSPRGITVDKHGFIYFVDGTMIRKIDGHGMITTLIGSNGLTSTQPLSCDAGMDITQVEVDPFPTLSLFQPGNKCQSFSNWNSSLKHTICTSNHASLVVMRVRIIAGRPIHCQVPGIDHVLVSKVAIHSTLESARAIGISHSGVLYIAETDERKINRIQQVTTNGEISIIAGAPTDCDCKIDPNCDCFSGDGGYAKDAKLKAPSSLAVSPDGTLYIADLGNIVFVLSVRTRPI</sequence>
<dbReference type="PANTHER" id="PTHR11219:SF7">
    <property type="entry name" value="TENEURIN-1"/>
    <property type="match status" value="1"/>
</dbReference>
<name>A0A9Q0XEN7_9SAUR</name>
<dbReference type="Pfam" id="PF25021">
    <property type="entry name" value="TEN_NHL"/>
    <property type="match status" value="1"/>
</dbReference>
<dbReference type="GO" id="GO:0050839">
    <property type="term" value="F:cell adhesion molecule binding"/>
    <property type="evidence" value="ECO:0007669"/>
    <property type="project" value="TreeGrafter"/>
</dbReference>
<dbReference type="InterPro" id="IPR011042">
    <property type="entry name" value="6-blade_b-propeller_TolB-like"/>
</dbReference>
<keyword evidence="1" id="KW-0245">EGF-like domain</keyword>
<dbReference type="InterPro" id="IPR051216">
    <property type="entry name" value="Teneurin"/>
</dbReference>
<evidence type="ECO:0000259" key="4">
    <source>
        <dbReference type="Pfam" id="PF25021"/>
    </source>
</evidence>
<evidence type="ECO:0000256" key="3">
    <source>
        <dbReference type="ARBA" id="ARBA00023157"/>
    </source>
</evidence>
<dbReference type="GO" id="GO:0007157">
    <property type="term" value="P:heterophilic cell-cell adhesion via plasma membrane cell adhesion molecules"/>
    <property type="evidence" value="ECO:0007669"/>
    <property type="project" value="TreeGrafter"/>
</dbReference>
<comment type="caution">
    <text evidence="5">The sequence shown here is derived from an EMBL/GenBank/DDBJ whole genome shotgun (WGS) entry which is preliminary data.</text>
</comment>
<dbReference type="InterPro" id="IPR056822">
    <property type="entry name" value="TEN_NHL"/>
</dbReference>
<dbReference type="FunFam" id="2.120.10.30:FF:000006">
    <property type="entry name" value="Teneurin transmembrane protein 4"/>
    <property type="match status" value="1"/>
</dbReference>
<dbReference type="SUPFAM" id="SSF101898">
    <property type="entry name" value="NHL repeat"/>
    <property type="match status" value="1"/>
</dbReference>
<evidence type="ECO:0000256" key="2">
    <source>
        <dbReference type="ARBA" id="ARBA00022737"/>
    </source>
</evidence>
<keyword evidence="3" id="KW-1015">Disulfide bond</keyword>
<dbReference type="EMBL" id="JAPFRF010000015">
    <property type="protein sequence ID" value="KAJ7310232.1"/>
    <property type="molecule type" value="Genomic_DNA"/>
</dbReference>
<proteinExistence type="predicted"/>
<dbReference type="PANTHER" id="PTHR11219">
    <property type="entry name" value="TENEURIN AND N-ACETYLGLUCOSAMINE-1-PHOSPHODIESTER ALPHA-N-ACETYLGLUCOSAMINIDASE"/>
    <property type="match status" value="1"/>
</dbReference>
<dbReference type="GO" id="GO:0048666">
    <property type="term" value="P:neuron development"/>
    <property type="evidence" value="ECO:0007669"/>
    <property type="project" value="TreeGrafter"/>
</dbReference>
<dbReference type="GO" id="GO:0042803">
    <property type="term" value="F:protein homodimerization activity"/>
    <property type="evidence" value="ECO:0007669"/>
    <property type="project" value="TreeGrafter"/>
</dbReference>
<evidence type="ECO:0000313" key="5">
    <source>
        <dbReference type="EMBL" id="KAJ7310232.1"/>
    </source>
</evidence>
<dbReference type="AlphaFoldDB" id="A0A9Q0XEN7"/>
<keyword evidence="6" id="KW-1185">Reference proteome</keyword>
<dbReference type="GO" id="GO:0046982">
    <property type="term" value="F:protein heterodimerization activity"/>
    <property type="evidence" value="ECO:0007669"/>
    <property type="project" value="TreeGrafter"/>
</dbReference>
<dbReference type="Proteomes" id="UP001142489">
    <property type="component" value="Unassembled WGS sequence"/>
</dbReference>